<evidence type="ECO:0000313" key="2">
    <source>
        <dbReference type="Proteomes" id="UP000308092"/>
    </source>
</evidence>
<evidence type="ECO:0000313" key="1">
    <source>
        <dbReference type="EMBL" id="THC99585.1"/>
    </source>
</evidence>
<protein>
    <submittedName>
        <fullName evidence="1">Uncharacterized protein</fullName>
    </submittedName>
</protein>
<proteinExistence type="predicted"/>
<dbReference type="EMBL" id="SOSA01000015">
    <property type="protein sequence ID" value="THC99585.1"/>
    <property type="molecule type" value="Genomic_DNA"/>
</dbReference>
<gene>
    <name evidence="1" type="ORF">EYZ11_000954</name>
</gene>
<dbReference type="Proteomes" id="UP000308092">
    <property type="component" value="Unassembled WGS sequence"/>
</dbReference>
<reference evidence="1 2" key="1">
    <citation type="submission" date="2019-03" db="EMBL/GenBank/DDBJ databases">
        <title>The genome sequence of a newly discovered highly antifungal drug resistant Aspergillus species, Aspergillus tanneri NIH 1004.</title>
        <authorList>
            <person name="Mounaud S."/>
            <person name="Singh I."/>
            <person name="Joardar V."/>
            <person name="Pakala S."/>
            <person name="Pakala S."/>
            <person name="Venepally P."/>
            <person name="Hoover J."/>
            <person name="Nierman W."/>
            <person name="Chung J."/>
            <person name="Losada L."/>
        </authorList>
    </citation>
    <scope>NUCLEOTIDE SEQUENCE [LARGE SCALE GENOMIC DNA]</scope>
    <source>
        <strain evidence="1 2">NIH1004</strain>
    </source>
</reference>
<keyword evidence="2" id="KW-1185">Reference proteome</keyword>
<name>A0A4S3JVX9_9EURO</name>
<organism evidence="1 2">
    <name type="scientific">Aspergillus tanneri</name>
    <dbReference type="NCBI Taxonomy" id="1220188"/>
    <lineage>
        <taxon>Eukaryota</taxon>
        <taxon>Fungi</taxon>
        <taxon>Dikarya</taxon>
        <taxon>Ascomycota</taxon>
        <taxon>Pezizomycotina</taxon>
        <taxon>Eurotiomycetes</taxon>
        <taxon>Eurotiomycetidae</taxon>
        <taxon>Eurotiales</taxon>
        <taxon>Aspergillaceae</taxon>
        <taxon>Aspergillus</taxon>
        <taxon>Aspergillus subgen. Circumdati</taxon>
    </lineage>
</organism>
<dbReference type="VEuPathDB" id="FungiDB:EYZ11_000954"/>
<comment type="caution">
    <text evidence="1">The sequence shown here is derived from an EMBL/GenBank/DDBJ whole genome shotgun (WGS) entry which is preliminary data.</text>
</comment>
<accession>A0A4S3JVX9</accession>
<dbReference type="AlphaFoldDB" id="A0A4S3JVX9"/>
<sequence>MYNEVQYTGAALYDEDAFQNVIRALSHGTSMELGQMANSRETASLVTSQINLDEVVEKGSKRGIAMTGTYAARSY</sequence>